<accession>A0ABN8Z2S3</accession>
<organism evidence="2 3">
    <name type="scientific">Rangifer tarandus platyrhynchus</name>
    <name type="common">Svalbard reindeer</name>
    <dbReference type="NCBI Taxonomy" id="3082113"/>
    <lineage>
        <taxon>Eukaryota</taxon>
        <taxon>Metazoa</taxon>
        <taxon>Chordata</taxon>
        <taxon>Craniata</taxon>
        <taxon>Vertebrata</taxon>
        <taxon>Euteleostomi</taxon>
        <taxon>Mammalia</taxon>
        <taxon>Eutheria</taxon>
        <taxon>Laurasiatheria</taxon>
        <taxon>Artiodactyla</taxon>
        <taxon>Ruminantia</taxon>
        <taxon>Pecora</taxon>
        <taxon>Cervidae</taxon>
        <taxon>Odocoileinae</taxon>
        <taxon>Rangifer</taxon>
    </lineage>
</organism>
<keyword evidence="3" id="KW-1185">Reference proteome</keyword>
<sequence length="168" mass="17355">MDAEMGASPSALGALIQALVQDPLGPHVHGPQGGEASRVGQTQLRGSSYHQGTVAPAAAGPAQLGTSASLPWGKDSAVTPEKQKTNPSPFSSLAVPGRGTRGPAEWSDLEKVGRASEVEQQRWGRGSHAAIKERLPIKDPFSLSSGADTAPTSFCIHKASLGSAFKYC</sequence>
<feature type="compositionally biased region" description="Basic and acidic residues" evidence="1">
    <location>
        <begin position="108"/>
        <end position="122"/>
    </location>
</feature>
<evidence type="ECO:0000313" key="3">
    <source>
        <dbReference type="Proteomes" id="UP001176941"/>
    </source>
</evidence>
<reference evidence="2" key="1">
    <citation type="submission" date="2023-04" db="EMBL/GenBank/DDBJ databases">
        <authorList>
            <consortium name="ELIXIR-Norway"/>
        </authorList>
    </citation>
    <scope>NUCLEOTIDE SEQUENCE [LARGE SCALE GENOMIC DNA]</scope>
</reference>
<proteinExistence type="predicted"/>
<dbReference type="Proteomes" id="UP001176941">
    <property type="component" value="Chromosome 26"/>
</dbReference>
<gene>
    <name evidence="2" type="ORF">MRATA1EN1_LOCUS15900</name>
</gene>
<name>A0ABN8Z2S3_RANTA</name>
<evidence type="ECO:0008006" key="4">
    <source>
        <dbReference type="Google" id="ProtNLM"/>
    </source>
</evidence>
<feature type="region of interest" description="Disordered" evidence="1">
    <location>
        <begin position="23"/>
        <end position="42"/>
    </location>
</feature>
<evidence type="ECO:0000256" key="1">
    <source>
        <dbReference type="SAM" id="MobiDB-lite"/>
    </source>
</evidence>
<evidence type="ECO:0000313" key="2">
    <source>
        <dbReference type="EMBL" id="CAI9166938.1"/>
    </source>
</evidence>
<feature type="region of interest" description="Disordered" evidence="1">
    <location>
        <begin position="60"/>
        <end position="131"/>
    </location>
</feature>
<dbReference type="EMBL" id="OX459962">
    <property type="protein sequence ID" value="CAI9166938.1"/>
    <property type="molecule type" value="Genomic_DNA"/>
</dbReference>
<protein>
    <recommendedName>
        <fullName evidence="4">Androgen receptor</fullName>
    </recommendedName>
</protein>